<dbReference type="SFLD" id="SFLDS00003">
    <property type="entry name" value="Haloacid_Dehalogenase"/>
    <property type="match status" value="1"/>
</dbReference>
<dbReference type="NCBIfam" id="TIGR01486">
    <property type="entry name" value="HAD-SF-IIB-MPGP"/>
    <property type="match status" value="1"/>
</dbReference>
<evidence type="ECO:0000256" key="3">
    <source>
        <dbReference type="ARBA" id="ARBA00022842"/>
    </source>
</evidence>
<dbReference type="NCBIfam" id="TIGR01484">
    <property type="entry name" value="HAD-SF-IIB"/>
    <property type="match status" value="1"/>
</dbReference>
<keyword evidence="2 5" id="KW-0378">Hydrolase</keyword>
<dbReference type="GO" id="GO:0016787">
    <property type="term" value="F:hydrolase activity"/>
    <property type="evidence" value="ECO:0007669"/>
    <property type="project" value="UniProtKB-KW"/>
</dbReference>
<dbReference type="PANTHER" id="PTHR10000:SF8">
    <property type="entry name" value="HAD SUPERFAMILY HYDROLASE-LIKE, TYPE 3"/>
    <property type="match status" value="1"/>
</dbReference>
<dbReference type="InterPro" id="IPR006380">
    <property type="entry name" value="SPP-like_dom"/>
</dbReference>
<feature type="domain" description="Sucrose phosphatase-like" evidence="4">
    <location>
        <begin position="179"/>
        <end position="290"/>
    </location>
</feature>
<name>A0ABS8DT80_9GAMM</name>
<dbReference type="SFLD" id="SFLDG01142">
    <property type="entry name" value="C2.B.2:_Mannosyl-3-phosphoglyc"/>
    <property type="match status" value="1"/>
</dbReference>
<organism evidence="5 6">
    <name type="scientific">Vreelandella malpeensis</name>
    <dbReference type="NCBI Taxonomy" id="1172368"/>
    <lineage>
        <taxon>Bacteria</taxon>
        <taxon>Pseudomonadati</taxon>
        <taxon>Pseudomonadota</taxon>
        <taxon>Gammaproteobacteria</taxon>
        <taxon>Oceanospirillales</taxon>
        <taxon>Halomonadaceae</taxon>
        <taxon>Vreelandella</taxon>
    </lineage>
</organism>
<dbReference type="SUPFAM" id="SSF56784">
    <property type="entry name" value="HAD-like"/>
    <property type="match status" value="1"/>
</dbReference>
<evidence type="ECO:0000313" key="6">
    <source>
        <dbReference type="Proteomes" id="UP001319882"/>
    </source>
</evidence>
<keyword evidence="1" id="KW-0479">Metal-binding</keyword>
<protein>
    <submittedName>
        <fullName evidence="5">HAD-IIB family hydrolase</fullName>
    </submittedName>
</protein>
<accession>A0ABS8DT80</accession>
<dbReference type="InterPro" id="IPR006379">
    <property type="entry name" value="HAD-SF_hydro_IIB"/>
</dbReference>
<dbReference type="PANTHER" id="PTHR10000">
    <property type="entry name" value="PHOSPHOSERINE PHOSPHATASE"/>
    <property type="match status" value="1"/>
</dbReference>
<reference evidence="5 6" key="1">
    <citation type="journal article" date="2021" name="Sci. Rep.">
        <title>Genome analysis of a halophilic bacterium Halomonas malpeensis YU-PRIM-29(T) reveals its exopolysaccharide and pigment producing capabilities.</title>
        <authorList>
            <person name="Athmika"/>
            <person name="Ghate S.D."/>
            <person name="Arun A.B."/>
            <person name="Rao S.S."/>
            <person name="Kumar S.T.A."/>
            <person name="Kandiyil M.K."/>
            <person name="Saptami K."/>
            <person name="Rekha P.D."/>
        </authorList>
    </citation>
    <scope>NUCLEOTIDE SEQUENCE [LARGE SCALE GENOMIC DNA]</scope>
    <source>
        <strain evidence="6">prim 29</strain>
    </source>
</reference>
<keyword evidence="3" id="KW-0460">Magnesium</keyword>
<dbReference type="Pfam" id="PF08282">
    <property type="entry name" value="Hydrolase_3"/>
    <property type="match status" value="1"/>
</dbReference>
<dbReference type="Gene3D" id="3.30.980.20">
    <property type="entry name" value="Putative mannosyl-3-phosphoglycerate phosphatase, domain 2"/>
    <property type="match status" value="1"/>
</dbReference>
<evidence type="ECO:0000256" key="2">
    <source>
        <dbReference type="ARBA" id="ARBA00022801"/>
    </source>
</evidence>
<sequence>MSEHARAASQRAPETAAIDPALRPRLVVTDLDGSLLDHDSYDFSPARAALSRLKALGVPVIPVTSKTRAELAPLREALGLTSTPFVAENGAVIGLPPGWCHPRLDRPGDARDSMVVKHTGVDNAFIRARLDVWRQRLNVRFTRMGEMSVEKVVALTGLDDARAIAARKRQGSEPLIWEDDAAALDALRQALAGDGLTLTQGGRFHHAMGATSDKGRAVTWLIKRFRSLRGSMPLTLGLGDGPNDIEMLEAVDQAVVIKGAHHLAVNPASDALYRTRAKGPTGWVEGLIHWWGAQDERLASLALGIDDHELDDHELDGHDAKRIKEDTP</sequence>
<evidence type="ECO:0000313" key="5">
    <source>
        <dbReference type="EMBL" id="MCB8889486.1"/>
    </source>
</evidence>
<gene>
    <name evidence="5" type="ORF">GEV37_10210</name>
</gene>
<dbReference type="InterPro" id="IPR036412">
    <property type="entry name" value="HAD-like_sf"/>
</dbReference>
<dbReference type="Gene3D" id="3.40.50.1000">
    <property type="entry name" value="HAD superfamily/HAD-like"/>
    <property type="match status" value="1"/>
</dbReference>
<dbReference type="Pfam" id="PF05116">
    <property type="entry name" value="S6PP"/>
    <property type="match status" value="1"/>
</dbReference>
<dbReference type="EMBL" id="WHVL01000004">
    <property type="protein sequence ID" value="MCB8889486.1"/>
    <property type="molecule type" value="Genomic_DNA"/>
</dbReference>
<dbReference type="Proteomes" id="UP001319882">
    <property type="component" value="Unassembled WGS sequence"/>
</dbReference>
<dbReference type="SFLD" id="SFLDG01140">
    <property type="entry name" value="C2.B:_Phosphomannomutase_and_P"/>
    <property type="match status" value="1"/>
</dbReference>
<dbReference type="InterPro" id="IPR006381">
    <property type="entry name" value="HAD-SF-IIB-MPGP"/>
</dbReference>
<dbReference type="RefSeq" id="WP_227390162.1">
    <property type="nucleotide sequence ID" value="NZ_JBHSCJ010000002.1"/>
</dbReference>
<evidence type="ECO:0000259" key="4">
    <source>
        <dbReference type="Pfam" id="PF05116"/>
    </source>
</evidence>
<dbReference type="InterPro" id="IPR023214">
    <property type="entry name" value="HAD_sf"/>
</dbReference>
<proteinExistence type="predicted"/>
<comment type="caution">
    <text evidence="5">The sequence shown here is derived from an EMBL/GenBank/DDBJ whole genome shotgun (WGS) entry which is preliminary data.</text>
</comment>
<evidence type="ECO:0000256" key="1">
    <source>
        <dbReference type="ARBA" id="ARBA00022723"/>
    </source>
</evidence>
<keyword evidence="6" id="KW-1185">Reference proteome</keyword>